<evidence type="ECO:0000313" key="3">
    <source>
        <dbReference type="Proteomes" id="UP000190065"/>
    </source>
</evidence>
<dbReference type="EMBL" id="FUXK01000008">
    <property type="protein sequence ID" value="SJZ71158.1"/>
    <property type="molecule type" value="Genomic_DNA"/>
</dbReference>
<dbReference type="InterPro" id="IPR046228">
    <property type="entry name" value="DUF6261"/>
</dbReference>
<feature type="compositionally biased region" description="Basic and acidic residues" evidence="1">
    <location>
        <begin position="228"/>
        <end position="270"/>
    </location>
</feature>
<name>A0A1T4MWY4_9BACT</name>
<dbReference type="Pfam" id="PF19775">
    <property type="entry name" value="DUF6261"/>
    <property type="match status" value="1"/>
</dbReference>
<dbReference type="AlphaFoldDB" id="A0A1T4MWY4"/>
<feature type="region of interest" description="Disordered" evidence="1">
    <location>
        <begin position="228"/>
        <end position="307"/>
    </location>
</feature>
<proteinExistence type="predicted"/>
<accession>A0A1T4MWY4</accession>
<feature type="compositionally biased region" description="Basic and acidic residues" evidence="1">
    <location>
        <begin position="278"/>
        <end position="294"/>
    </location>
</feature>
<protein>
    <submittedName>
        <fullName evidence="2">Uncharacterized protein</fullName>
    </submittedName>
</protein>
<dbReference type="RefSeq" id="WP_025070835.1">
    <property type="nucleotide sequence ID" value="NZ_FUXK01000008.1"/>
</dbReference>
<dbReference type="Proteomes" id="UP000190065">
    <property type="component" value="Unassembled WGS sequence"/>
</dbReference>
<organism evidence="2 3">
    <name type="scientific">Segatella oulorum</name>
    <dbReference type="NCBI Taxonomy" id="28136"/>
    <lineage>
        <taxon>Bacteria</taxon>
        <taxon>Pseudomonadati</taxon>
        <taxon>Bacteroidota</taxon>
        <taxon>Bacteroidia</taxon>
        <taxon>Bacteroidales</taxon>
        <taxon>Prevotellaceae</taxon>
        <taxon>Segatella</taxon>
    </lineage>
</organism>
<evidence type="ECO:0000313" key="2">
    <source>
        <dbReference type="EMBL" id="SJZ71158.1"/>
    </source>
</evidence>
<reference evidence="2 3" key="1">
    <citation type="submission" date="2017-02" db="EMBL/GenBank/DDBJ databases">
        <authorList>
            <person name="Peterson S.W."/>
        </authorList>
    </citation>
    <scope>NUCLEOTIDE SEQUENCE [LARGE SCALE GENOMIC DNA]</scope>
    <source>
        <strain evidence="2 3">ATCC 43324</strain>
    </source>
</reference>
<sequence length="307" mass="32729">MRKIKGFDLRGLNNGAHFQFMKAVTEQLATETEINKNAVAKAAVEALVAKFKAEDECLAISQKNAESDAIAENDALRDALFMGYKKAVGSYSKFPVAEKAKASKTLMQRIKDYKIDPDMQLERETGLITNLVADCEGKDAAAVALLNLTDYVAQLKAANAKVESLIKARSMAKAPQVAGALKQARRASDEAYRRMVEVLNALVSLGMAEGFDTFILYLNETITRNEQEVLPKKKSSEDKKPGDGKPGDGKKPGDKKPGDGGKTPDGKKPGGDAAKPGDGGDGKDKPGDGKDKPGGKGQGDATVTPKE</sequence>
<gene>
    <name evidence="2" type="ORF">SAMN02745202_00863</name>
</gene>
<dbReference type="STRING" id="28136.SAMN02745202_00863"/>
<evidence type="ECO:0000256" key="1">
    <source>
        <dbReference type="SAM" id="MobiDB-lite"/>
    </source>
</evidence>